<reference evidence="1" key="1">
    <citation type="submission" date="2021-02" db="EMBL/GenBank/DDBJ databases">
        <authorList>
            <person name="Nowell W R."/>
        </authorList>
    </citation>
    <scope>NUCLEOTIDE SEQUENCE</scope>
</reference>
<comment type="caution">
    <text evidence="1">The sequence shown here is derived from an EMBL/GenBank/DDBJ whole genome shotgun (WGS) entry which is preliminary data.</text>
</comment>
<dbReference type="EMBL" id="CAJNYT010001666">
    <property type="protein sequence ID" value="CAF3423682.1"/>
    <property type="molecule type" value="Genomic_DNA"/>
</dbReference>
<evidence type="ECO:0000313" key="2">
    <source>
        <dbReference type="Proteomes" id="UP000663872"/>
    </source>
</evidence>
<dbReference type="Gene3D" id="3.90.550.10">
    <property type="entry name" value="Spore Coat Polysaccharide Biosynthesis Protein SpsA, Chain A"/>
    <property type="match status" value="1"/>
</dbReference>
<gene>
    <name evidence="1" type="ORF">GRG538_LOCUS12006</name>
</gene>
<dbReference type="Proteomes" id="UP000663872">
    <property type="component" value="Unassembled WGS sequence"/>
</dbReference>
<organism evidence="1 2">
    <name type="scientific">Rotaria socialis</name>
    <dbReference type="NCBI Taxonomy" id="392032"/>
    <lineage>
        <taxon>Eukaryota</taxon>
        <taxon>Metazoa</taxon>
        <taxon>Spiralia</taxon>
        <taxon>Gnathifera</taxon>
        <taxon>Rotifera</taxon>
        <taxon>Eurotatoria</taxon>
        <taxon>Bdelloidea</taxon>
        <taxon>Philodinida</taxon>
        <taxon>Philodinidae</taxon>
        <taxon>Rotaria</taxon>
    </lineage>
</organism>
<dbReference type="SUPFAM" id="SSF53448">
    <property type="entry name" value="Nucleotide-diphospho-sugar transferases"/>
    <property type="match status" value="1"/>
</dbReference>
<protein>
    <submittedName>
        <fullName evidence="1">Uncharacterized protein</fullName>
    </submittedName>
</protein>
<name>A0A818BTJ3_9BILA</name>
<dbReference type="InterPro" id="IPR029044">
    <property type="entry name" value="Nucleotide-diphossugar_trans"/>
</dbReference>
<sequence>MFLVFIIQIRLYLSKFELTSPFIETKSVSTTIRYNYVNQINIGFSDFELIQAKNREIELQQKYDLTAVLLHWKRSDSTKFVLDYLLHSNLFKEIIIWNNNPQINLEKSLFQNYNHSLESIRIINSKENLKDEAKYRACVEAKTMACFYVDDDWDASSYLKSLVADFRADPYVLHSATDPYTFYTNLIWTYFDREIDLHSGFSWIGCGSIFLHEYAQRHLQYLQMHLKNNSNLMHFSDVFFSIWLNDIPSQFNMDIRHLPASNAGVSFSSTSSFFNYQYQSSILAIRILERNLRYNQSKDVNYLEFSRRQNRRFPNYIKSSGGKDEFIFFTNILPMDIERIPFSISKDFERGTRNNLPKGTNVSFFLSHTTLNAVDNDPKTCWRPGRNVHRVDNDPKTCWRPGRNDVHRGEFFAIDFLYIPTNLSFSITVAHGQELQNSLDLNLSFDSVWWIAYRSFNGITIRNQNLTSNIQQYKIVFNSTEFNTGFHSFRYIAFNSSKLSPCGEFQVCDVETMAITIPAPLQ</sequence>
<accession>A0A818BTJ3</accession>
<dbReference type="AlphaFoldDB" id="A0A818BTJ3"/>
<proteinExistence type="predicted"/>
<evidence type="ECO:0000313" key="1">
    <source>
        <dbReference type="EMBL" id="CAF3423682.1"/>
    </source>
</evidence>